<gene>
    <name evidence="2" type="ORF">EMCG_01171</name>
</gene>
<feature type="transmembrane region" description="Helical" evidence="1">
    <location>
        <begin position="44"/>
        <end position="64"/>
    </location>
</feature>
<dbReference type="VEuPathDB" id="FungiDB:EMCG_01171"/>
<name>A0A0G2I7B1_9EURO</name>
<dbReference type="EMBL" id="LCZI01000524">
    <property type="protein sequence ID" value="KKZ66135.1"/>
    <property type="molecule type" value="Genomic_DNA"/>
</dbReference>
<dbReference type="OrthoDB" id="422206at2759"/>
<evidence type="ECO:0000313" key="2">
    <source>
        <dbReference type="EMBL" id="KKZ66135.1"/>
    </source>
</evidence>
<sequence>MSPEVTSSVCWTGGQLLGASFILIENALKEGDRASPPNNMTRALIFQAVMACVVVPVPLCLGMFGRTPRSRRLEAEEAGMEAHARGNNGCDADYVAGKSEE</sequence>
<reference evidence="3" key="1">
    <citation type="journal article" date="2015" name="PLoS Genet.">
        <title>The dynamic genome and transcriptome of the human fungal pathogen Blastomyces and close relative Emmonsia.</title>
        <authorList>
            <person name="Munoz J.F."/>
            <person name="Gauthier G.M."/>
            <person name="Desjardins C.A."/>
            <person name="Gallo J.E."/>
            <person name="Holder J."/>
            <person name="Sullivan T.D."/>
            <person name="Marty A.J."/>
            <person name="Carmen J.C."/>
            <person name="Chen Z."/>
            <person name="Ding L."/>
            <person name="Gujja S."/>
            <person name="Magrini V."/>
            <person name="Misas E."/>
            <person name="Mitreva M."/>
            <person name="Priest M."/>
            <person name="Saif S."/>
            <person name="Whiston E.A."/>
            <person name="Young S."/>
            <person name="Zeng Q."/>
            <person name="Goldman W.E."/>
            <person name="Mardis E.R."/>
            <person name="Taylor J.W."/>
            <person name="McEwen J.G."/>
            <person name="Clay O.K."/>
            <person name="Klein B.S."/>
            <person name="Cuomo C.A."/>
        </authorList>
    </citation>
    <scope>NUCLEOTIDE SEQUENCE [LARGE SCALE GENOMIC DNA]</scope>
    <source>
        <strain evidence="3">UAMH 3008</strain>
    </source>
</reference>
<keyword evidence="1" id="KW-1133">Transmembrane helix</keyword>
<keyword evidence="1" id="KW-0812">Transmembrane</keyword>
<accession>A0A0G2I7B1</accession>
<evidence type="ECO:0000313" key="3">
    <source>
        <dbReference type="Proteomes" id="UP000034164"/>
    </source>
</evidence>
<protein>
    <submittedName>
        <fullName evidence="2">Uncharacterized protein</fullName>
    </submittedName>
</protein>
<dbReference type="AlphaFoldDB" id="A0A0G2I7B1"/>
<dbReference type="Proteomes" id="UP000034164">
    <property type="component" value="Unassembled WGS sequence"/>
</dbReference>
<evidence type="ECO:0000256" key="1">
    <source>
        <dbReference type="SAM" id="Phobius"/>
    </source>
</evidence>
<comment type="caution">
    <text evidence="2">The sequence shown here is derived from an EMBL/GenBank/DDBJ whole genome shotgun (WGS) entry which is preliminary data.</text>
</comment>
<keyword evidence="1" id="KW-0472">Membrane</keyword>
<proteinExistence type="predicted"/>
<organism evidence="2 3">
    <name type="scientific">[Emmonsia] crescens</name>
    <dbReference type="NCBI Taxonomy" id="73230"/>
    <lineage>
        <taxon>Eukaryota</taxon>
        <taxon>Fungi</taxon>
        <taxon>Dikarya</taxon>
        <taxon>Ascomycota</taxon>
        <taxon>Pezizomycotina</taxon>
        <taxon>Eurotiomycetes</taxon>
        <taxon>Eurotiomycetidae</taxon>
        <taxon>Onygenales</taxon>
        <taxon>Ajellomycetaceae</taxon>
        <taxon>Emergomyces</taxon>
    </lineage>
</organism>